<dbReference type="GO" id="GO:0000139">
    <property type="term" value="C:Golgi membrane"/>
    <property type="evidence" value="ECO:0007669"/>
    <property type="project" value="UniProtKB-SubCell"/>
</dbReference>
<comment type="similarity">
    <text evidence="2 9">Belongs to the COG8 family.</text>
</comment>
<dbReference type="GO" id="GO:0017119">
    <property type="term" value="C:Golgi transport complex"/>
    <property type="evidence" value="ECO:0007669"/>
    <property type="project" value="UniProtKB-UniRule"/>
</dbReference>
<dbReference type="InterPro" id="IPR007255">
    <property type="entry name" value="COG8"/>
</dbReference>
<evidence type="ECO:0000256" key="7">
    <source>
        <dbReference type="ARBA" id="ARBA00023136"/>
    </source>
</evidence>
<proteinExistence type="inferred from homology"/>
<name>A0AAD8RPW8_LOLMU</name>
<keyword evidence="12" id="KW-1185">Reference proteome</keyword>
<evidence type="ECO:0000256" key="10">
    <source>
        <dbReference type="SAM" id="MobiDB-lite"/>
    </source>
</evidence>
<feature type="compositionally biased region" description="Basic and acidic residues" evidence="10">
    <location>
        <begin position="531"/>
        <end position="576"/>
    </location>
</feature>
<evidence type="ECO:0000256" key="8">
    <source>
        <dbReference type="ARBA" id="ARBA00031347"/>
    </source>
</evidence>
<keyword evidence="5 9" id="KW-0653">Protein transport</keyword>
<evidence type="ECO:0000256" key="2">
    <source>
        <dbReference type="ARBA" id="ARBA00006419"/>
    </source>
</evidence>
<evidence type="ECO:0000256" key="6">
    <source>
        <dbReference type="ARBA" id="ARBA00023034"/>
    </source>
</evidence>
<dbReference type="InterPro" id="IPR016159">
    <property type="entry name" value="Cullin_repeat-like_dom_sf"/>
</dbReference>
<dbReference type="EMBL" id="JAUUTY010000005">
    <property type="protein sequence ID" value="KAK1627716.1"/>
    <property type="molecule type" value="Genomic_DNA"/>
</dbReference>
<comment type="caution">
    <text evidence="11">The sequence shown here is derived from an EMBL/GenBank/DDBJ whole genome shotgun (WGS) entry which is preliminary data.</text>
</comment>
<feature type="region of interest" description="Disordered" evidence="10">
    <location>
        <begin position="520"/>
        <end position="621"/>
    </location>
</feature>
<dbReference type="AlphaFoldDB" id="A0AAD8RPW8"/>
<sequence>MDLLDAGHRHSSELSAAGADMDGASVLPLSGAAYQPYVSELLSFSIERLHKEPELLRVDGERVRRQMQEVAVENYAAFIAASEALSFVRAQLEGFDKHLEALVEEIPNLTSGCTEFVESAHQILEERKLNQTLLANHSTLLDLLEIPQLMDTCIRNGNYDEALDLEAFVSKISKLHPDLPVIQGLAAEVKKTIQSLISQLLQKLRSNIQLPECLRIVAHLRRIGVFSESELRLQFLRCREAWLSGILDDLDQRNVYDYLKGMVSCHRTHLFDVVNQYRAIFNNDKSGSEENSDGGLLFSWAMHQVSNHLTTLQVMLPNITEGGSLSNILEQCMYCAMGLGLVGLDFRGLLPPIFENAVLNLFSKNMGTAVENFQVVLDSHRWVPMPSIGFVTNGVVDDTSDDVTPPSVLMEHPPLAVFVNGVSAAMNELKPCAPLSLKHVLAQEVVKGLQAVSESLVRYNAMRMLRGNESSLFISLCQAFIEVAYPYCAACFGRCYPNGGVLITECRSTFDAVSQLLTVPSRSGSGISSSIERRQSGGIERRQSGGIERKQSGGIDRKQSGGIDRKQLGGIERRQSIESAGTAASENGHLTDGPEPEVTSNAGATVAPSGANTQTDVPTNA</sequence>
<dbReference type="SUPFAM" id="SSF74788">
    <property type="entry name" value="Cullin repeat-like"/>
    <property type="match status" value="1"/>
</dbReference>
<accession>A0AAD8RPW8</accession>
<dbReference type="PANTHER" id="PTHR21311:SF0">
    <property type="entry name" value="CONSERVED OLIGOMERIC GOLGI COMPLEX SUBUNIT 8"/>
    <property type="match status" value="1"/>
</dbReference>
<dbReference type="PANTHER" id="PTHR21311">
    <property type="entry name" value="CONSERVED OLIGOMERIC GOLGI COMPLEX COMPONENT 8"/>
    <property type="match status" value="1"/>
</dbReference>
<keyword evidence="6 9" id="KW-0333">Golgi apparatus</keyword>
<evidence type="ECO:0000313" key="11">
    <source>
        <dbReference type="EMBL" id="KAK1627716.1"/>
    </source>
</evidence>
<feature type="compositionally biased region" description="Polar residues" evidence="10">
    <location>
        <begin position="610"/>
        <end position="621"/>
    </location>
</feature>
<protein>
    <recommendedName>
        <fullName evidence="3 9">Conserved oligomeric Golgi complex subunit 8</fullName>
        <shortName evidence="9">COG complex subunit 8</shortName>
    </recommendedName>
    <alternativeName>
        <fullName evidence="8 9">Component of oligomeric Golgi complex 8</fullName>
    </alternativeName>
</protein>
<dbReference type="GO" id="GO:0006891">
    <property type="term" value="P:intra-Golgi vesicle-mediated transport"/>
    <property type="evidence" value="ECO:0007669"/>
    <property type="project" value="TreeGrafter"/>
</dbReference>
<dbReference type="Proteomes" id="UP001231189">
    <property type="component" value="Unassembled WGS sequence"/>
</dbReference>
<feature type="compositionally biased region" description="Low complexity" evidence="10">
    <location>
        <begin position="521"/>
        <end position="530"/>
    </location>
</feature>
<comment type="subunit">
    <text evidence="9">Component of the conserved oligomeric Golgi complex which is composed of eight different subunits and is required for normal Golgi morphology and localization.</text>
</comment>
<dbReference type="GO" id="GO:0015031">
    <property type="term" value="P:protein transport"/>
    <property type="evidence" value="ECO:0007669"/>
    <property type="project" value="UniProtKB-UniRule"/>
</dbReference>
<dbReference type="PIRSF" id="PIRSF015415">
    <property type="entry name" value="COG8"/>
    <property type="match status" value="1"/>
</dbReference>
<comment type="subcellular location">
    <subcellularLocation>
        <location evidence="1 9">Golgi apparatus membrane</location>
        <topology evidence="1 9">Peripheral membrane protein</topology>
    </subcellularLocation>
</comment>
<evidence type="ECO:0000256" key="3">
    <source>
        <dbReference type="ARBA" id="ARBA00020983"/>
    </source>
</evidence>
<keyword evidence="7 9" id="KW-0472">Membrane</keyword>
<evidence type="ECO:0000256" key="4">
    <source>
        <dbReference type="ARBA" id="ARBA00022448"/>
    </source>
</evidence>
<evidence type="ECO:0000313" key="12">
    <source>
        <dbReference type="Proteomes" id="UP001231189"/>
    </source>
</evidence>
<evidence type="ECO:0000256" key="9">
    <source>
        <dbReference type="PIRNR" id="PIRNR015415"/>
    </source>
</evidence>
<evidence type="ECO:0000256" key="5">
    <source>
        <dbReference type="ARBA" id="ARBA00022927"/>
    </source>
</evidence>
<dbReference type="InterPro" id="IPR016632">
    <property type="entry name" value="COG8_Metazoal_Plant"/>
</dbReference>
<reference evidence="11" key="1">
    <citation type="submission" date="2023-07" db="EMBL/GenBank/DDBJ databases">
        <title>A chromosome-level genome assembly of Lolium multiflorum.</title>
        <authorList>
            <person name="Chen Y."/>
            <person name="Copetti D."/>
            <person name="Kolliker R."/>
            <person name="Studer B."/>
        </authorList>
    </citation>
    <scope>NUCLEOTIDE SEQUENCE</scope>
    <source>
        <strain evidence="11">02402/16</strain>
        <tissue evidence="11">Leaf</tissue>
    </source>
</reference>
<dbReference type="Pfam" id="PF04124">
    <property type="entry name" value="Dor1"/>
    <property type="match status" value="1"/>
</dbReference>
<keyword evidence="4 9" id="KW-0813">Transport</keyword>
<organism evidence="11 12">
    <name type="scientific">Lolium multiflorum</name>
    <name type="common">Italian ryegrass</name>
    <name type="synonym">Lolium perenne subsp. multiflorum</name>
    <dbReference type="NCBI Taxonomy" id="4521"/>
    <lineage>
        <taxon>Eukaryota</taxon>
        <taxon>Viridiplantae</taxon>
        <taxon>Streptophyta</taxon>
        <taxon>Embryophyta</taxon>
        <taxon>Tracheophyta</taxon>
        <taxon>Spermatophyta</taxon>
        <taxon>Magnoliopsida</taxon>
        <taxon>Liliopsida</taxon>
        <taxon>Poales</taxon>
        <taxon>Poaceae</taxon>
        <taxon>BOP clade</taxon>
        <taxon>Pooideae</taxon>
        <taxon>Poodae</taxon>
        <taxon>Poeae</taxon>
        <taxon>Poeae Chloroplast Group 2 (Poeae type)</taxon>
        <taxon>Loliodinae</taxon>
        <taxon>Loliinae</taxon>
        <taxon>Lolium</taxon>
    </lineage>
</organism>
<gene>
    <name evidence="11" type="ORF">QYE76_002031</name>
</gene>
<evidence type="ECO:0000256" key="1">
    <source>
        <dbReference type="ARBA" id="ARBA00004395"/>
    </source>
</evidence>